<name>A0A381P3K8_9ZZZZ</name>
<feature type="domain" description="UGSC-like" evidence="1">
    <location>
        <begin position="2"/>
        <end position="72"/>
    </location>
</feature>
<dbReference type="Pfam" id="PF24696">
    <property type="entry name" value="UGSC"/>
    <property type="match status" value="1"/>
</dbReference>
<evidence type="ECO:0000313" key="2">
    <source>
        <dbReference type="EMBL" id="SUZ60899.1"/>
    </source>
</evidence>
<organism evidence="2">
    <name type="scientific">marine metagenome</name>
    <dbReference type="NCBI Taxonomy" id="408172"/>
    <lineage>
        <taxon>unclassified sequences</taxon>
        <taxon>metagenomes</taxon>
        <taxon>ecological metagenomes</taxon>
    </lineage>
</organism>
<protein>
    <recommendedName>
        <fullName evidence="1">UGSC-like domain-containing protein</fullName>
    </recommendedName>
</protein>
<accession>A0A381P3K8</accession>
<sequence length="454" mass="49641">MVHDMIELEKVGRPAVALVSGRFEEDAVASSRAFGMPDLQWVIVPRIYRNLEPDLCISQTEDAIDDLIGSLTSSISERNSGIDTENTRVYEGEDRHDAILKMNDDFMLEDLGDGLLLHPPTREAVDQMLKGTCLPADHVVCDMPPGFGLATVEKIAINAVMAGAKPEHLPVVIAAVKGMSKLHKDGGKSLLMSTSPEAPLLVVNGPIGEKIGLNPKSALGPGRDNQVNTIVGRAFALCFRNIGYWYPGLMDMDTIGTTRKFIQCVAENEKMSPWDPLHVDQGFDADESTVTIFVTNGELDLQDQGNHTAEGLLRTLAYGCVFGTRSLQGGKVGIRGGAERLIFMPPDVAQPVGNQGFSKQAAKEFIHENAVGSFGHMIEYMPFEQDGGVRESRVSDDWRWLEQLTHQQRQEITMNIMDSAENCHIVVVGADRAKTACFPSSDGPYTEGIDQYLP</sequence>
<reference evidence="2" key="1">
    <citation type="submission" date="2018-05" db="EMBL/GenBank/DDBJ databases">
        <authorList>
            <person name="Lanie J.A."/>
            <person name="Ng W.-L."/>
            <person name="Kazmierczak K.M."/>
            <person name="Andrzejewski T.M."/>
            <person name="Davidsen T.M."/>
            <person name="Wayne K.J."/>
            <person name="Tettelin H."/>
            <person name="Glass J.I."/>
            <person name="Rusch D."/>
            <person name="Podicherti R."/>
            <person name="Tsui H.-C.T."/>
            <person name="Winkler M.E."/>
        </authorList>
    </citation>
    <scope>NUCLEOTIDE SEQUENCE</scope>
</reference>
<dbReference type="InterPro" id="IPR057767">
    <property type="entry name" value="UGSC-like_dom"/>
</dbReference>
<dbReference type="EMBL" id="UINC01000772">
    <property type="protein sequence ID" value="SUZ60899.1"/>
    <property type="molecule type" value="Genomic_DNA"/>
</dbReference>
<gene>
    <name evidence="2" type="ORF">METZ01_LOCUS13753</name>
</gene>
<dbReference type="AlphaFoldDB" id="A0A381P3K8"/>
<evidence type="ECO:0000259" key="1">
    <source>
        <dbReference type="Pfam" id="PF24696"/>
    </source>
</evidence>
<proteinExistence type="predicted"/>